<keyword evidence="3" id="KW-1185">Reference proteome</keyword>
<dbReference type="EMBL" id="JBHRYO010000002">
    <property type="protein sequence ID" value="MFC3756097.1"/>
    <property type="molecule type" value="Genomic_DNA"/>
</dbReference>
<evidence type="ECO:0008006" key="4">
    <source>
        <dbReference type="Google" id="ProtNLM"/>
    </source>
</evidence>
<sequence length="130" mass="14362">MKKILLILSLIFMSITISGQSTPTTPIANAGVTAAGITYSYSENNTSIAISLAYNHALQQKVLNVVSANFPQFDGSQYVNDNSIYFESITTQGYSMKIELRLKNNVSSSNQDFQKAKSDVKKMYNEIYGL</sequence>
<dbReference type="RefSeq" id="WP_290296342.1">
    <property type="nucleotide sequence ID" value="NZ_JAUFQR010000001.1"/>
</dbReference>
<accession>A0ABV7XTX3</accession>
<feature type="chain" id="PRO_5046438096" description="DUF3568 family protein" evidence="1">
    <location>
        <begin position="24"/>
        <end position="130"/>
    </location>
</feature>
<evidence type="ECO:0000313" key="2">
    <source>
        <dbReference type="EMBL" id="MFC3756097.1"/>
    </source>
</evidence>
<comment type="caution">
    <text evidence="2">The sequence shown here is derived from an EMBL/GenBank/DDBJ whole genome shotgun (WGS) entry which is preliminary data.</text>
</comment>
<keyword evidence="1" id="KW-0732">Signal</keyword>
<proteinExistence type="predicted"/>
<organism evidence="2 3">
    <name type="scientific">Chryseobacterium tructae</name>
    <dbReference type="NCBI Taxonomy" id="1037380"/>
    <lineage>
        <taxon>Bacteria</taxon>
        <taxon>Pseudomonadati</taxon>
        <taxon>Bacteroidota</taxon>
        <taxon>Flavobacteriia</taxon>
        <taxon>Flavobacteriales</taxon>
        <taxon>Weeksellaceae</taxon>
        <taxon>Chryseobacterium group</taxon>
        <taxon>Chryseobacterium</taxon>
    </lineage>
</organism>
<reference evidence="3" key="1">
    <citation type="journal article" date="2019" name="Int. J. Syst. Evol. Microbiol.">
        <title>The Global Catalogue of Microorganisms (GCM) 10K type strain sequencing project: providing services to taxonomists for standard genome sequencing and annotation.</title>
        <authorList>
            <consortium name="The Broad Institute Genomics Platform"/>
            <consortium name="The Broad Institute Genome Sequencing Center for Infectious Disease"/>
            <person name="Wu L."/>
            <person name="Ma J."/>
        </authorList>
    </citation>
    <scope>NUCLEOTIDE SEQUENCE [LARGE SCALE GENOMIC DNA]</scope>
    <source>
        <strain evidence="3">CECT 7798</strain>
    </source>
</reference>
<protein>
    <recommendedName>
        <fullName evidence="4">DUF3568 family protein</fullName>
    </recommendedName>
</protein>
<gene>
    <name evidence="2" type="ORF">ACFONJ_08990</name>
</gene>
<evidence type="ECO:0000313" key="3">
    <source>
        <dbReference type="Proteomes" id="UP001595735"/>
    </source>
</evidence>
<name>A0ABV7XTX3_9FLAO</name>
<evidence type="ECO:0000256" key="1">
    <source>
        <dbReference type="SAM" id="SignalP"/>
    </source>
</evidence>
<feature type="signal peptide" evidence="1">
    <location>
        <begin position="1"/>
        <end position="23"/>
    </location>
</feature>
<dbReference type="Proteomes" id="UP001595735">
    <property type="component" value="Unassembled WGS sequence"/>
</dbReference>